<evidence type="ECO:0008006" key="3">
    <source>
        <dbReference type="Google" id="ProtNLM"/>
    </source>
</evidence>
<proteinExistence type="predicted"/>
<reference evidence="1 2" key="1">
    <citation type="submission" date="2020-11" db="EMBL/GenBank/DDBJ databases">
        <title>Pseudonocardia abyssalis sp. nov. and Pseudonocardia oceani sp. nov., description and phylogenomic analysis of two novel actinomycetes isolated from the deep Southern Ocean.</title>
        <authorList>
            <person name="Parra J."/>
        </authorList>
    </citation>
    <scope>NUCLEOTIDE SEQUENCE [LARGE SCALE GENOMIC DNA]</scope>
    <source>
        <strain evidence="1 2">KRD-168</strain>
    </source>
</reference>
<evidence type="ECO:0000313" key="1">
    <source>
        <dbReference type="EMBL" id="MBW0136412.1"/>
    </source>
</evidence>
<keyword evidence="2" id="KW-1185">Reference proteome</keyword>
<dbReference type="RefSeq" id="WP_218604477.1">
    <property type="nucleotide sequence ID" value="NZ_JADQDJ010000226.1"/>
</dbReference>
<protein>
    <recommendedName>
        <fullName evidence="3">Small secreted protein</fullName>
    </recommendedName>
</protein>
<sequence length="52" mass="5506">MNVRKIVGLLAIALLIFFVVTQPGSAADSVQNIGNILTNAANSLVTFFTELV</sequence>
<dbReference type="Proteomes" id="UP000694287">
    <property type="component" value="Unassembled WGS sequence"/>
</dbReference>
<name>A0ABS6UW56_9PSEU</name>
<organism evidence="1 2">
    <name type="scientific">Pseudonocardia abyssalis</name>
    <dbReference type="NCBI Taxonomy" id="2792008"/>
    <lineage>
        <taxon>Bacteria</taxon>
        <taxon>Bacillati</taxon>
        <taxon>Actinomycetota</taxon>
        <taxon>Actinomycetes</taxon>
        <taxon>Pseudonocardiales</taxon>
        <taxon>Pseudonocardiaceae</taxon>
        <taxon>Pseudonocardia</taxon>
    </lineage>
</organism>
<accession>A0ABS6UW56</accession>
<evidence type="ECO:0000313" key="2">
    <source>
        <dbReference type="Proteomes" id="UP000694287"/>
    </source>
</evidence>
<gene>
    <name evidence="1" type="ORF">I4I81_19380</name>
</gene>
<dbReference type="EMBL" id="JADQDK010000001">
    <property type="protein sequence ID" value="MBW0136412.1"/>
    <property type="molecule type" value="Genomic_DNA"/>
</dbReference>
<comment type="caution">
    <text evidence="1">The sequence shown here is derived from an EMBL/GenBank/DDBJ whole genome shotgun (WGS) entry which is preliminary data.</text>
</comment>